<reference evidence="3" key="1">
    <citation type="journal article" date="2014" name="Int. J. Syst. Evol. Microbiol.">
        <title>Complete genome sequence of Corynebacterium casei LMG S-19264T (=DSM 44701T), isolated from a smear-ripened cheese.</title>
        <authorList>
            <consortium name="US DOE Joint Genome Institute (JGI-PGF)"/>
            <person name="Walter F."/>
            <person name="Albersmeier A."/>
            <person name="Kalinowski J."/>
            <person name="Ruckert C."/>
        </authorList>
    </citation>
    <scope>NUCLEOTIDE SEQUENCE</scope>
    <source>
        <strain evidence="3">CGMCC 1.12726</strain>
    </source>
</reference>
<sequence>MPKPASAALLAALVLSPLQAMAEADWQVTPRIEHSDVVINGRDAQWRSHGVTFERASAPGDAVFATLERHQRDDVSDDSLQLGVYRRFGQWNALAQAQITPDADFLPERTLEVQADRAVASNLRAGLGYRRLDFSHSDIGIWSPQLAYYHGDDEFALAYKIGRNDTLDHDIRIVQLRALKAVGRHRIGVYLARGDYLFDALGLPGGGGSSGWSANLAYAHALNARTTLRVELGRGTEADSFRQDSLAVSLQYRP</sequence>
<evidence type="ECO:0000256" key="1">
    <source>
        <dbReference type="SAM" id="SignalP"/>
    </source>
</evidence>
<gene>
    <name evidence="3" type="ORF">GCM10010960_06860</name>
</gene>
<name>A0A917FLF8_9GAMM</name>
<feature type="signal peptide" evidence="1">
    <location>
        <begin position="1"/>
        <end position="22"/>
    </location>
</feature>
<keyword evidence="4" id="KW-1185">Reference proteome</keyword>
<feature type="chain" id="PRO_5036744016" description="YaiO beta-barrel domain-containing protein" evidence="1">
    <location>
        <begin position="23"/>
        <end position="254"/>
    </location>
</feature>
<evidence type="ECO:0000313" key="4">
    <source>
        <dbReference type="Proteomes" id="UP000632858"/>
    </source>
</evidence>
<proteinExistence type="predicted"/>
<dbReference type="SUPFAM" id="SSF56935">
    <property type="entry name" value="Porins"/>
    <property type="match status" value="1"/>
</dbReference>
<dbReference type="InterPro" id="IPR030887">
    <property type="entry name" value="Beta-barrel_YaiO"/>
</dbReference>
<evidence type="ECO:0000259" key="2">
    <source>
        <dbReference type="Pfam" id="PF19413"/>
    </source>
</evidence>
<accession>A0A917FLF8</accession>
<protein>
    <recommendedName>
        <fullName evidence="2">YaiO beta-barrel domain-containing protein</fullName>
    </recommendedName>
</protein>
<feature type="domain" description="YaiO beta-barrel" evidence="2">
    <location>
        <begin position="45"/>
        <end position="157"/>
    </location>
</feature>
<dbReference type="Proteomes" id="UP000632858">
    <property type="component" value="Unassembled WGS sequence"/>
</dbReference>
<keyword evidence="1" id="KW-0732">Signal</keyword>
<dbReference type="Pfam" id="PF19413">
    <property type="entry name" value="YaiO"/>
    <property type="match status" value="1"/>
</dbReference>
<comment type="caution">
    <text evidence="3">The sequence shown here is derived from an EMBL/GenBank/DDBJ whole genome shotgun (WGS) entry which is preliminary data.</text>
</comment>
<organism evidence="3 4">
    <name type="scientific">Arenimonas maotaiensis</name>
    <dbReference type="NCBI Taxonomy" id="1446479"/>
    <lineage>
        <taxon>Bacteria</taxon>
        <taxon>Pseudomonadati</taxon>
        <taxon>Pseudomonadota</taxon>
        <taxon>Gammaproteobacteria</taxon>
        <taxon>Lysobacterales</taxon>
        <taxon>Lysobacteraceae</taxon>
        <taxon>Arenimonas</taxon>
    </lineage>
</organism>
<reference evidence="3" key="2">
    <citation type="submission" date="2020-09" db="EMBL/GenBank/DDBJ databases">
        <authorList>
            <person name="Sun Q."/>
            <person name="Zhou Y."/>
        </authorList>
    </citation>
    <scope>NUCLEOTIDE SEQUENCE</scope>
    <source>
        <strain evidence="3">CGMCC 1.12726</strain>
    </source>
</reference>
<evidence type="ECO:0000313" key="3">
    <source>
        <dbReference type="EMBL" id="GGF87551.1"/>
    </source>
</evidence>
<dbReference type="AlphaFoldDB" id="A0A917FLF8"/>
<dbReference type="EMBL" id="BMFO01000001">
    <property type="protein sequence ID" value="GGF87551.1"/>
    <property type="molecule type" value="Genomic_DNA"/>
</dbReference>
<dbReference type="RefSeq" id="WP_188447767.1">
    <property type="nucleotide sequence ID" value="NZ_BMFO01000001.1"/>
</dbReference>
<dbReference type="NCBIfam" id="TIGR04390">
    <property type="entry name" value="OMP_YaiO_dom"/>
    <property type="match status" value="1"/>
</dbReference>